<protein>
    <submittedName>
        <fullName evidence="1">Uncharacterized protein</fullName>
    </submittedName>
</protein>
<proteinExistence type="predicted"/>
<evidence type="ECO:0000313" key="1">
    <source>
        <dbReference type="EMBL" id="KAK3206755.1"/>
    </source>
</evidence>
<reference evidence="1" key="1">
    <citation type="journal article" date="2023" name="Plant J.">
        <title>Genome sequences and population genomics provide insights into the demographic history, inbreeding, and mutation load of two 'living fossil' tree species of Dipteronia.</title>
        <authorList>
            <person name="Feng Y."/>
            <person name="Comes H.P."/>
            <person name="Chen J."/>
            <person name="Zhu S."/>
            <person name="Lu R."/>
            <person name="Zhang X."/>
            <person name="Li P."/>
            <person name="Qiu J."/>
            <person name="Olsen K.M."/>
            <person name="Qiu Y."/>
        </authorList>
    </citation>
    <scope>NUCLEOTIDE SEQUENCE</scope>
    <source>
        <strain evidence="1">NBL</strain>
    </source>
</reference>
<evidence type="ECO:0000313" key="2">
    <source>
        <dbReference type="Proteomes" id="UP001281410"/>
    </source>
</evidence>
<organism evidence="1 2">
    <name type="scientific">Dipteronia sinensis</name>
    <dbReference type="NCBI Taxonomy" id="43782"/>
    <lineage>
        <taxon>Eukaryota</taxon>
        <taxon>Viridiplantae</taxon>
        <taxon>Streptophyta</taxon>
        <taxon>Embryophyta</taxon>
        <taxon>Tracheophyta</taxon>
        <taxon>Spermatophyta</taxon>
        <taxon>Magnoliopsida</taxon>
        <taxon>eudicotyledons</taxon>
        <taxon>Gunneridae</taxon>
        <taxon>Pentapetalae</taxon>
        <taxon>rosids</taxon>
        <taxon>malvids</taxon>
        <taxon>Sapindales</taxon>
        <taxon>Sapindaceae</taxon>
        <taxon>Hippocastanoideae</taxon>
        <taxon>Acereae</taxon>
        <taxon>Dipteronia</taxon>
    </lineage>
</organism>
<dbReference type="Proteomes" id="UP001281410">
    <property type="component" value="Unassembled WGS sequence"/>
</dbReference>
<accession>A0AAE0E407</accession>
<sequence length="134" mass="14943">MKIARGVGIPLQLDETTKDQSYGYFVKVLVDVDLLASRPTFIMVEHDDHRGFSIEVIYKNLSGNVQSVKTVVMMLTSVTNLYQMTKADHVESGDAVEPKQFDATKKMPAFQVEIDHDGLIEGHGHREGTPPIVE</sequence>
<gene>
    <name evidence="1" type="ORF">Dsin_020801</name>
</gene>
<dbReference type="AlphaFoldDB" id="A0AAE0E407"/>
<keyword evidence="2" id="KW-1185">Reference proteome</keyword>
<comment type="caution">
    <text evidence="1">The sequence shown here is derived from an EMBL/GenBank/DDBJ whole genome shotgun (WGS) entry which is preliminary data.</text>
</comment>
<name>A0AAE0E407_9ROSI</name>
<dbReference type="EMBL" id="JANJYJ010000006">
    <property type="protein sequence ID" value="KAK3206755.1"/>
    <property type="molecule type" value="Genomic_DNA"/>
</dbReference>